<evidence type="ECO:0000259" key="1">
    <source>
        <dbReference type="PROSITE" id="PS51462"/>
    </source>
</evidence>
<feature type="domain" description="Nudix hydrolase" evidence="1">
    <location>
        <begin position="3"/>
        <end position="149"/>
    </location>
</feature>
<accession>A0AAU9JYQ7</accession>
<dbReference type="EMBL" id="CAJZBQ010000054">
    <property type="protein sequence ID" value="CAG9332404.1"/>
    <property type="molecule type" value="Genomic_DNA"/>
</dbReference>
<dbReference type="Proteomes" id="UP001162131">
    <property type="component" value="Unassembled WGS sequence"/>
</dbReference>
<comment type="caution">
    <text evidence="2">The sequence shown here is derived from an EMBL/GenBank/DDBJ whole genome shotgun (WGS) entry which is preliminary data.</text>
</comment>
<evidence type="ECO:0000313" key="3">
    <source>
        <dbReference type="Proteomes" id="UP001162131"/>
    </source>
</evidence>
<protein>
    <recommendedName>
        <fullName evidence="1">Nudix hydrolase domain-containing protein</fullName>
    </recommendedName>
</protein>
<dbReference type="PANTHER" id="PTHR43736:SF1">
    <property type="entry name" value="DIHYDRONEOPTERIN TRIPHOSPHATE DIPHOSPHATASE"/>
    <property type="match status" value="1"/>
</dbReference>
<dbReference type="Gene3D" id="3.90.79.10">
    <property type="entry name" value="Nucleoside Triphosphate Pyrophosphohydrolase"/>
    <property type="match status" value="1"/>
</dbReference>
<keyword evidence="3" id="KW-1185">Reference proteome</keyword>
<dbReference type="Pfam" id="PF00293">
    <property type="entry name" value="NUDIX"/>
    <property type="match status" value="1"/>
</dbReference>
<evidence type="ECO:0000313" key="2">
    <source>
        <dbReference type="EMBL" id="CAG9332404.1"/>
    </source>
</evidence>
<dbReference type="PROSITE" id="PS51462">
    <property type="entry name" value="NUDIX"/>
    <property type="match status" value="1"/>
</dbReference>
<dbReference type="InterPro" id="IPR000086">
    <property type="entry name" value="NUDIX_hydrolase_dom"/>
</dbReference>
<dbReference type="AlphaFoldDB" id="A0AAU9JYQ7"/>
<reference evidence="2" key="1">
    <citation type="submission" date="2021-09" db="EMBL/GenBank/DDBJ databases">
        <authorList>
            <consortium name="AG Swart"/>
            <person name="Singh M."/>
            <person name="Singh A."/>
            <person name="Seah K."/>
            <person name="Emmerich C."/>
        </authorList>
    </citation>
    <scope>NUCLEOTIDE SEQUENCE</scope>
    <source>
        <strain evidence="2">ATCC30299</strain>
    </source>
</reference>
<proteinExistence type="predicted"/>
<name>A0AAU9JYQ7_9CILI</name>
<dbReference type="InterPro" id="IPR015797">
    <property type="entry name" value="NUDIX_hydrolase-like_dom_sf"/>
</dbReference>
<dbReference type="SUPFAM" id="SSF55811">
    <property type="entry name" value="Nudix"/>
    <property type="match status" value="1"/>
</dbReference>
<gene>
    <name evidence="2" type="ORF">BSTOLATCC_MIC55850</name>
</gene>
<sequence length="157" mass="18688">MIRKEISYGIVPLRIMNGQKEILLAKTWRHSYFCIPKGHMERSDRAPIEAAMRELMEETGHYPTMFWSDKGWTADYMNASPIEPVEYHFRTRMGRSVEKSVVLFIAEVAKQTEIQDKEDIELIQWFPINEDTINLLHFRENIEHFLQYILPKINPNF</sequence>
<organism evidence="2 3">
    <name type="scientific">Blepharisma stoltei</name>
    <dbReference type="NCBI Taxonomy" id="1481888"/>
    <lineage>
        <taxon>Eukaryota</taxon>
        <taxon>Sar</taxon>
        <taxon>Alveolata</taxon>
        <taxon>Ciliophora</taxon>
        <taxon>Postciliodesmatophora</taxon>
        <taxon>Heterotrichea</taxon>
        <taxon>Heterotrichida</taxon>
        <taxon>Blepharismidae</taxon>
        <taxon>Blepharisma</taxon>
    </lineage>
</organism>
<dbReference type="PANTHER" id="PTHR43736">
    <property type="entry name" value="ADP-RIBOSE PYROPHOSPHATASE"/>
    <property type="match status" value="1"/>
</dbReference>